<keyword evidence="3" id="KW-1185">Reference proteome</keyword>
<proteinExistence type="predicted"/>
<keyword evidence="1" id="KW-1133">Transmembrane helix</keyword>
<evidence type="ECO:0000256" key="1">
    <source>
        <dbReference type="SAM" id="Phobius"/>
    </source>
</evidence>
<keyword evidence="1" id="KW-0472">Membrane</keyword>
<evidence type="ECO:0000313" key="2">
    <source>
        <dbReference type="EMBL" id="MBC5864042.1"/>
    </source>
</evidence>
<gene>
    <name evidence="2" type="ORF">H8R26_11470</name>
</gene>
<feature type="transmembrane region" description="Helical" evidence="1">
    <location>
        <begin position="74"/>
        <end position="92"/>
    </location>
</feature>
<comment type="caution">
    <text evidence="2">The sequence shown here is derived from an EMBL/GenBank/DDBJ whole genome shotgun (WGS) entry which is preliminary data.</text>
</comment>
<organism evidence="2 3">
    <name type="scientific">Flavobacterium turcicum</name>
    <dbReference type="NCBI Taxonomy" id="2764718"/>
    <lineage>
        <taxon>Bacteria</taxon>
        <taxon>Pseudomonadati</taxon>
        <taxon>Bacteroidota</taxon>
        <taxon>Flavobacteriia</taxon>
        <taxon>Flavobacteriales</taxon>
        <taxon>Flavobacteriaceae</taxon>
        <taxon>Flavobacterium</taxon>
    </lineage>
</organism>
<name>A0ABR7JHV3_9FLAO</name>
<dbReference type="EMBL" id="JACRUM010000006">
    <property type="protein sequence ID" value="MBC5864042.1"/>
    <property type="molecule type" value="Genomic_DNA"/>
</dbReference>
<protein>
    <submittedName>
        <fullName evidence="2">DUF2752 domain-containing protein</fullName>
    </submittedName>
</protein>
<dbReference type="Pfam" id="PF10825">
    <property type="entry name" value="DUF2752"/>
    <property type="match status" value="1"/>
</dbReference>
<evidence type="ECO:0000313" key="3">
    <source>
        <dbReference type="Proteomes" id="UP000621670"/>
    </source>
</evidence>
<feature type="transmembrane region" description="Helical" evidence="1">
    <location>
        <begin position="44"/>
        <end position="62"/>
    </location>
</feature>
<keyword evidence="1" id="KW-0812">Transmembrane</keyword>
<dbReference type="Proteomes" id="UP000621670">
    <property type="component" value="Unassembled WGS sequence"/>
</dbReference>
<dbReference type="RefSeq" id="WP_166137478.1">
    <property type="nucleotide sequence ID" value="NZ_JAAOBY010000006.1"/>
</dbReference>
<sequence length="95" mass="10872">MKLEEIQKFMLPCLSKTLFGIECLGCGFQRSLFLLLQGEFQASFKMYPAIFTSLIFIASLLLNAVHKKGNYSKMIFVLAVINVSIMIAGYYYKHF</sequence>
<dbReference type="InterPro" id="IPR021215">
    <property type="entry name" value="DUF2752"/>
</dbReference>
<accession>A0ABR7JHV3</accession>
<reference evidence="2 3" key="1">
    <citation type="submission" date="2020-08" db="EMBL/GenBank/DDBJ databases">
        <title>Description of novel Flavobacterium F-400 isolate.</title>
        <authorList>
            <person name="Saticioglu I."/>
            <person name="Duman M."/>
            <person name="Altun S."/>
        </authorList>
    </citation>
    <scope>NUCLEOTIDE SEQUENCE [LARGE SCALE GENOMIC DNA]</scope>
    <source>
        <strain evidence="2 3">F-400</strain>
    </source>
</reference>